<reference evidence="1" key="1">
    <citation type="submission" date="2019-04" db="EMBL/GenBank/DDBJ databases">
        <title>Microbes associate with the intestines of laboratory mice.</title>
        <authorList>
            <person name="Navarre W."/>
            <person name="Wong E."/>
            <person name="Huang K.C."/>
            <person name="Tropini C."/>
            <person name="Ng K."/>
            <person name="Yu B."/>
        </authorList>
    </citation>
    <scope>NUCLEOTIDE SEQUENCE</scope>
    <source>
        <strain evidence="1">NM86_A22</strain>
    </source>
</reference>
<sequence length="184" mass="20766">MKLKLLLIPVIMLFAGCSDKDDDGVIDGGPSTNLYVAVCDEEGNDLLDISSPECILNPDLIVYSSNVLDNDTKYKYSGVCDYDRCYDPHQVFECYGEIVQLDGRYTIRCIYFPSTQLPSENVSIVLSWKEGIEPDNLSFRLHTPGGDKNVSVTINGEPAERIYKEHVEVRNFRYVITKQPVTKL</sequence>
<protein>
    <submittedName>
        <fullName evidence="1">Uncharacterized protein</fullName>
    </submittedName>
</protein>
<gene>
    <name evidence="1" type="ORF">E5990_06830</name>
</gene>
<comment type="caution">
    <text evidence="1">The sequence shown here is derived from an EMBL/GenBank/DDBJ whole genome shotgun (WGS) entry which is preliminary data.</text>
</comment>
<keyword evidence="2" id="KW-1185">Reference proteome</keyword>
<organism evidence="1 2">
    <name type="scientific">Muribaculum caecicola</name>
    <dbReference type="NCBI Taxonomy" id="3038144"/>
    <lineage>
        <taxon>Bacteria</taxon>
        <taxon>Pseudomonadati</taxon>
        <taxon>Bacteroidota</taxon>
        <taxon>Bacteroidia</taxon>
        <taxon>Bacteroidales</taxon>
        <taxon>Muribaculaceae</taxon>
        <taxon>Muribaculum</taxon>
    </lineage>
</organism>
<accession>A0AC61S5U0</accession>
<evidence type="ECO:0000313" key="2">
    <source>
        <dbReference type="Proteomes" id="UP000305401"/>
    </source>
</evidence>
<dbReference type="EMBL" id="SSTG01000076">
    <property type="protein sequence ID" value="THG49993.1"/>
    <property type="molecule type" value="Genomic_DNA"/>
</dbReference>
<evidence type="ECO:0000313" key="1">
    <source>
        <dbReference type="EMBL" id="THG49993.1"/>
    </source>
</evidence>
<proteinExistence type="predicted"/>
<name>A0AC61S5U0_9BACT</name>
<dbReference type="Proteomes" id="UP000305401">
    <property type="component" value="Unassembled WGS sequence"/>
</dbReference>